<dbReference type="EMBL" id="CAJOBC010004792">
    <property type="protein sequence ID" value="CAF3840953.1"/>
    <property type="molecule type" value="Genomic_DNA"/>
</dbReference>
<evidence type="ECO:0000259" key="9">
    <source>
        <dbReference type="Pfam" id="PF04826"/>
    </source>
</evidence>
<dbReference type="Proteomes" id="UP000663829">
    <property type="component" value="Unassembled WGS sequence"/>
</dbReference>
<dbReference type="Gene3D" id="1.25.10.10">
    <property type="entry name" value="Leucine-rich Repeat Variant"/>
    <property type="match status" value="1"/>
</dbReference>
<evidence type="ECO:0000256" key="1">
    <source>
        <dbReference type="ARBA" id="ARBA00004167"/>
    </source>
</evidence>
<dbReference type="SUPFAM" id="SSF48371">
    <property type="entry name" value="ARM repeat"/>
    <property type="match status" value="1"/>
</dbReference>
<evidence type="ECO:0000256" key="4">
    <source>
        <dbReference type="ARBA" id="ARBA00022989"/>
    </source>
</evidence>
<keyword evidence="6 8" id="KW-0472">Membrane</keyword>
<sequence length="526" mass="59042">MSNRHKIIVGIAVSSGLVAGLAFYIYLRRRQRFGSSSGATPDHPSRKPASLIPNFTRRRGYDEITVSDDDNEQDETEPTVRFKSDGANVEVQIPGGGVPLSPDQARILTRFLYDADVNDLHKALTNISNAATFRESQINLTNAGCIVRLRELLYAENETTQYKALLALNNLSLNEFSIIQFTNVVPRVIELYQTTASPSVRLYSLYLLVNLSVLDNHHEEYFENLNDLISIVSSTLKPSTVTGDGKSKQQMNDEALQAAKILVNLSANRKNLSSLLQTTNIELKQIIESCSPTNSFTQDTINEDILLRYFTFYCNVADAIIDQLDKGIALDKDSYPNGSLYHEFFDHDKQVSSRFLLRPVRNSNELNVLTKRLKQAYDTIRHKQFDSSVSSLHDELNADKEPISKTNNSNIEDYTSQSNVYVASPPFTAVNYGTADPIFQEQLQQTNNFDRKEIDDEFDKQDSLTENSLNPTDEATRSTSNHSLASFRSAHSTELSPSTQSIHTQQSVNGEQPSMYLSPLQSPEKN</sequence>
<dbReference type="AlphaFoldDB" id="A0A814M3Y1"/>
<feature type="compositionally biased region" description="Polar residues" evidence="7">
    <location>
        <begin position="464"/>
        <end position="512"/>
    </location>
</feature>
<feature type="transmembrane region" description="Helical" evidence="8">
    <location>
        <begin position="7"/>
        <end position="27"/>
    </location>
</feature>
<name>A0A814M3Y1_9BILA</name>
<keyword evidence="3 8" id="KW-0812">Transmembrane</keyword>
<organism evidence="10 12">
    <name type="scientific">Didymodactylos carnosus</name>
    <dbReference type="NCBI Taxonomy" id="1234261"/>
    <lineage>
        <taxon>Eukaryota</taxon>
        <taxon>Metazoa</taxon>
        <taxon>Spiralia</taxon>
        <taxon>Gnathifera</taxon>
        <taxon>Rotifera</taxon>
        <taxon>Eurotatoria</taxon>
        <taxon>Bdelloidea</taxon>
        <taxon>Philodinida</taxon>
        <taxon>Philodinidae</taxon>
        <taxon>Didymodactylos</taxon>
    </lineage>
</organism>
<dbReference type="GO" id="GO:0031966">
    <property type="term" value="C:mitochondrial membrane"/>
    <property type="evidence" value="ECO:0007669"/>
    <property type="project" value="UniProtKB-SubCell"/>
</dbReference>
<reference evidence="10" key="1">
    <citation type="submission" date="2021-02" db="EMBL/GenBank/DDBJ databases">
        <authorList>
            <person name="Nowell W R."/>
        </authorList>
    </citation>
    <scope>NUCLEOTIDE SEQUENCE</scope>
</reference>
<keyword evidence="4 8" id="KW-1133">Transmembrane helix</keyword>
<evidence type="ECO:0000313" key="10">
    <source>
        <dbReference type="EMBL" id="CAF1074207.1"/>
    </source>
</evidence>
<gene>
    <name evidence="10" type="ORF">GPM918_LOCUS17433</name>
    <name evidence="11" type="ORF">SRO942_LOCUS17432</name>
</gene>
<accession>A0A814M3Y1</accession>
<feature type="domain" description="Armadillo repeat-containing" evidence="9">
    <location>
        <begin position="119"/>
        <end position="318"/>
    </location>
</feature>
<dbReference type="InterPro" id="IPR051303">
    <property type="entry name" value="Armcx_regulator"/>
</dbReference>
<keyword evidence="5" id="KW-0496">Mitochondrion</keyword>
<protein>
    <recommendedName>
        <fullName evidence="9">Armadillo repeat-containing domain-containing protein</fullName>
    </recommendedName>
</protein>
<evidence type="ECO:0000313" key="11">
    <source>
        <dbReference type="EMBL" id="CAF3840953.1"/>
    </source>
</evidence>
<evidence type="ECO:0000256" key="5">
    <source>
        <dbReference type="ARBA" id="ARBA00023128"/>
    </source>
</evidence>
<dbReference type="Pfam" id="PF04826">
    <property type="entry name" value="Arm_2"/>
    <property type="match status" value="1"/>
</dbReference>
<keyword evidence="12" id="KW-1185">Reference proteome</keyword>
<dbReference type="PANTHER" id="PTHR15712">
    <property type="entry name" value="ARMADILLO REPEAT CONTAINING PROTEIN"/>
    <property type="match status" value="1"/>
</dbReference>
<evidence type="ECO:0000256" key="3">
    <source>
        <dbReference type="ARBA" id="ARBA00022692"/>
    </source>
</evidence>
<dbReference type="EMBL" id="CAJNOQ010004792">
    <property type="protein sequence ID" value="CAF1074207.1"/>
    <property type="molecule type" value="Genomic_DNA"/>
</dbReference>
<proteinExistence type="predicted"/>
<evidence type="ECO:0000256" key="2">
    <source>
        <dbReference type="ARBA" id="ARBA00004325"/>
    </source>
</evidence>
<dbReference type="InterPro" id="IPR006911">
    <property type="entry name" value="ARM-rpt_dom"/>
</dbReference>
<dbReference type="InterPro" id="IPR011989">
    <property type="entry name" value="ARM-like"/>
</dbReference>
<comment type="caution">
    <text evidence="10">The sequence shown here is derived from an EMBL/GenBank/DDBJ whole genome shotgun (WGS) entry which is preliminary data.</text>
</comment>
<dbReference type="Proteomes" id="UP000681722">
    <property type="component" value="Unassembled WGS sequence"/>
</dbReference>
<feature type="region of interest" description="Disordered" evidence="7">
    <location>
        <begin position="35"/>
        <end position="54"/>
    </location>
</feature>
<comment type="subcellular location">
    <subcellularLocation>
        <location evidence="1">Membrane</location>
        <topology evidence="1">Single-pass membrane protein</topology>
    </subcellularLocation>
    <subcellularLocation>
        <location evidence="2">Mitochondrion membrane</location>
    </subcellularLocation>
</comment>
<dbReference type="PANTHER" id="PTHR15712:SF23">
    <property type="entry name" value="ARMADILLO REPEAT CONTAINING 10"/>
    <property type="match status" value="1"/>
</dbReference>
<evidence type="ECO:0000313" key="12">
    <source>
        <dbReference type="Proteomes" id="UP000663829"/>
    </source>
</evidence>
<dbReference type="InterPro" id="IPR016024">
    <property type="entry name" value="ARM-type_fold"/>
</dbReference>
<evidence type="ECO:0000256" key="8">
    <source>
        <dbReference type="SAM" id="Phobius"/>
    </source>
</evidence>
<evidence type="ECO:0000256" key="6">
    <source>
        <dbReference type="ARBA" id="ARBA00023136"/>
    </source>
</evidence>
<dbReference type="OrthoDB" id="10017790at2759"/>
<evidence type="ECO:0000256" key="7">
    <source>
        <dbReference type="SAM" id="MobiDB-lite"/>
    </source>
</evidence>
<feature type="region of interest" description="Disordered" evidence="7">
    <location>
        <begin position="458"/>
        <end position="526"/>
    </location>
</feature>